<keyword evidence="2" id="KW-1133">Transmembrane helix</keyword>
<name>A0A7S2YGA7_9STRA</name>
<dbReference type="GO" id="GO:0015035">
    <property type="term" value="F:protein-disulfide reductase activity"/>
    <property type="evidence" value="ECO:0007669"/>
    <property type="project" value="InterPro"/>
</dbReference>
<feature type="transmembrane region" description="Helical" evidence="2">
    <location>
        <begin position="32"/>
        <end position="49"/>
    </location>
</feature>
<evidence type="ECO:0000313" key="3">
    <source>
        <dbReference type="EMBL" id="CAD9975574.1"/>
    </source>
</evidence>
<protein>
    <submittedName>
        <fullName evidence="3">Uncharacterized protein</fullName>
    </submittedName>
</protein>
<dbReference type="Pfam" id="PF04134">
    <property type="entry name" value="DCC1-like"/>
    <property type="match status" value="1"/>
</dbReference>
<evidence type="ECO:0000256" key="1">
    <source>
        <dbReference type="SAM" id="MobiDB-lite"/>
    </source>
</evidence>
<proteinExistence type="predicted"/>
<accession>A0A7S2YGA7</accession>
<evidence type="ECO:0000256" key="2">
    <source>
        <dbReference type="SAM" id="Phobius"/>
    </source>
</evidence>
<keyword evidence="2" id="KW-0472">Membrane</keyword>
<dbReference type="AlphaFoldDB" id="A0A7S2YGA7"/>
<dbReference type="InterPro" id="IPR007263">
    <property type="entry name" value="DCC1-like"/>
</dbReference>
<keyword evidence="2" id="KW-0812">Transmembrane</keyword>
<organism evidence="3">
    <name type="scientific">Entomoneis paludosa</name>
    <dbReference type="NCBI Taxonomy" id="265537"/>
    <lineage>
        <taxon>Eukaryota</taxon>
        <taxon>Sar</taxon>
        <taxon>Stramenopiles</taxon>
        <taxon>Ochrophyta</taxon>
        <taxon>Bacillariophyta</taxon>
        <taxon>Bacillariophyceae</taxon>
        <taxon>Bacillariophycidae</taxon>
        <taxon>Entomoneidaceae</taxon>
        <taxon>Entomoneis</taxon>
    </lineage>
</organism>
<sequence length="128" mass="14247">MPADLTTGILIDEQGAHRDSTAILRLLPHLGPVYWVLGWMALVLVPKFVRDFAYRTFARNRGTIWKQVKKITGMGDTMMDNYREKVLGLDEHVETKFPGWGFTKASSSAAAATATAKPGPNTIDEKRL</sequence>
<reference evidence="3" key="1">
    <citation type="submission" date="2021-01" db="EMBL/GenBank/DDBJ databases">
        <authorList>
            <person name="Corre E."/>
            <person name="Pelletier E."/>
            <person name="Niang G."/>
            <person name="Scheremetjew M."/>
            <person name="Finn R."/>
            <person name="Kale V."/>
            <person name="Holt S."/>
            <person name="Cochrane G."/>
            <person name="Meng A."/>
            <person name="Brown T."/>
            <person name="Cohen L."/>
        </authorList>
    </citation>
    <scope>NUCLEOTIDE SEQUENCE</scope>
    <source>
        <strain evidence="3">CCMP125</strain>
    </source>
</reference>
<gene>
    <name evidence="3" type="ORF">APAL1065_LOCUS16332</name>
</gene>
<dbReference type="EMBL" id="HBHT01024331">
    <property type="protein sequence ID" value="CAD9975574.1"/>
    <property type="molecule type" value="Transcribed_RNA"/>
</dbReference>
<feature type="region of interest" description="Disordered" evidence="1">
    <location>
        <begin position="107"/>
        <end position="128"/>
    </location>
</feature>
<feature type="compositionally biased region" description="Low complexity" evidence="1">
    <location>
        <begin position="107"/>
        <end position="117"/>
    </location>
</feature>